<dbReference type="EMBL" id="SDPM01000002">
    <property type="protein sequence ID" value="RXZ87314.1"/>
    <property type="molecule type" value="Genomic_DNA"/>
</dbReference>
<dbReference type="EMBL" id="JACCBI010000001">
    <property type="protein sequence ID" value="NYD66648.1"/>
    <property type="molecule type" value="Genomic_DNA"/>
</dbReference>
<evidence type="ECO:0000313" key="4">
    <source>
        <dbReference type="EMBL" id="RXZ87314.1"/>
    </source>
</evidence>
<accession>A0A4Q2M5B7</accession>
<reference evidence="4 5" key="1">
    <citation type="submission" date="2019-01" db="EMBL/GenBank/DDBJ databases">
        <title>Agromyces.</title>
        <authorList>
            <person name="Li J."/>
        </authorList>
    </citation>
    <scope>NUCLEOTIDE SEQUENCE [LARGE SCALE GENOMIC DNA]</scope>
    <source>
        <strain evidence="4 5">DSM 23870</strain>
    </source>
</reference>
<keyword evidence="1" id="KW-0812">Transmembrane</keyword>
<evidence type="ECO:0000256" key="1">
    <source>
        <dbReference type="SAM" id="Phobius"/>
    </source>
</evidence>
<organism evidence="4 5">
    <name type="scientific">Agromyces atrinae</name>
    <dbReference type="NCBI Taxonomy" id="592376"/>
    <lineage>
        <taxon>Bacteria</taxon>
        <taxon>Bacillati</taxon>
        <taxon>Actinomycetota</taxon>
        <taxon>Actinomycetes</taxon>
        <taxon>Micrococcales</taxon>
        <taxon>Microbacteriaceae</taxon>
        <taxon>Agromyces</taxon>
    </lineage>
</organism>
<protein>
    <submittedName>
        <fullName evidence="4">DUF58 domain-containing protein</fullName>
    </submittedName>
</protein>
<reference evidence="3 6" key="2">
    <citation type="submission" date="2020-07" db="EMBL/GenBank/DDBJ databases">
        <title>Sequencing the genomes of 1000 actinobacteria strains.</title>
        <authorList>
            <person name="Klenk H.-P."/>
        </authorList>
    </citation>
    <scope>NUCLEOTIDE SEQUENCE [LARGE SCALE GENOMIC DNA]</scope>
    <source>
        <strain evidence="3 6">DSM 23870</strain>
    </source>
</reference>
<name>A0A4Q2M5B7_9MICO</name>
<comment type="caution">
    <text evidence="4">The sequence shown here is derived from an EMBL/GenBank/DDBJ whole genome shotgun (WGS) entry which is preliminary data.</text>
</comment>
<evidence type="ECO:0000259" key="2">
    <source>
        <dbReference type="Pfam" id="PF01882"/>
    </source>
</evidence>
<evidence type="ECO:0000313" key="5">
    <source>
        <dbReference type="Proteomes" id="UP000292686"/>
    </source>
</evidence>
<evidence type="ECO:0000313" key="3">
    <source>
        <dbReference type="EMBL" id="NYD66648.1"/>
    </source>
</evidence>
<dbReference type="PANTHER" id="PTHR33608">
    <property type="entry name" value="BLL2464 PROTEIN"/>
    <property type="match status" value="1"/>
</dbReference>
<keyword evidence="5" id="KW-1185">Reference proteome</keyword>
<evidence type="ECO:0000313" key="6">
    <source>
        <dbReference type="Proteomes" id="UP000581087"/>
    </source>
</evidence>
<keyword evidence="1" id="KW-0472">Membrane</keyword>
<proteinExistence type="predicted"/>
<dbReference type="InterPro" id="IPR002881">
    <property type="entry name" value="DUF58"/>
</dbReference>
<dbReference type="Pfam" id="PF01882">
    <property type="entry name" value="DUF58"/>
    <property type="match status" value="1"/>
</dbReference>
<dbReference type="AlphaFoldDB" id="A0A4Q2M5B7"/>
<feature type="domain" description="DUF58" evidence="2">
    <location>
        <begin position="198"/>
        <end position="376"/>
    </location>
</feature>
<dbReference type="PANTHER" id="PTHR33608:SF3">
    <property type="entry name" value="SLR2013 PROTEIN"/>
    <property type="match status" value="1"/>
</dbReference>
<keyword evidence="1" id="KW-1133">Transmembrane helix</keyword>
<dbReference type="Proteomes" id="UP000292686">
    <property type="component" value="Unassembled WGS sequence"/>
</dbReference>
<feature type="transmembrane region" description="Helical" evidence="1">
    <location>
        <begin position="32"/>
        <end position="51"/>
    </location>
</feature>
<dbReference type="OrthoDB" id="845740at2"/>
<dbReference type="Proteomes" id="UP000581087">
    <property type="component" value="Unassembled WGS sequence"/>
</dbReference>
<gene>
    <name evidence="3" type="ORF">BJ972_001167</name>
    <name evidence="4" type="ORF">ESP50_05180</name>
</gene>
<dbReference type="RefSeq" id="WP_129172888.1">
    <property type="nucleotide sequence ID" value="NZ_JACCBI010000001.1"/>
</dbReference>
<sequence length="442" mass="48312">MAVSGWFVLLITVGLVPLVAGGADQASAWWIAAGWIAACIALGIIDLSLAASPRQVTVERRLPARVRLGESIESELFLTNSGARRMRALVRDAWQPSAGIDRRGRRRVDLPPGERRVLSFSLTPARRGERRVAVVAVRSWGPLRLWARQADLSAPGRIRVLPPFLARKHLPSRLARLRELEGRTPVMVRGNGTEFDSIREYVRGDDVRSIDWRATARAADPTGGQRLMVRTWRPERDRRIVIITDTARSSAARIADEPRLDTSFEASLLLAALASHAGDRVDFLAWDRRVRGRVSGSNGPELLSRLVDTMASIESEIIEPDWSSVPAQVRSITSRHALVIVLTSIDSPGATRSLLAMLPQLTARHTVIVASVTDPSLDTAVRDLSDRESTYLAAAAERASLDVERVASAVRRLGAHVVTAAPADLPPALSDRYLDLKAAGLL</sequence>